<accession>A0AAD1XZV4</accession>
<keyword evidence="1 3" id="KW-0547">Nucleotide-binding</keyword>
<dbReference type="SUPFAM" id="SSF52540">
    <property type="entry name" value="P-loop containing nucleoside triphosphate hydrolases"/>
    <property type="match status" value="1"/>
</dbReference>
<feature type="binding site" evidence="3">
    <location>
        <begin position="18"/>
        <end position="25"/>
    </location>
    <ligand>
        <name>GTP</name>
        <dbReference type="ChEBI" id="CHEBI:37565"/>
    </ligand>
</feature>
<dbReference type="PRINTS" id="PR00328">
    <property type="entry name" value="SAR1GTPBP"/>
</dbReference>
<reference evidence="5" key="1">
    <citation type="submission" date="2023-07" db="EMBL/GenBank/DDBJ databases">
        <authorList>
            <consortium name="AG Swart"/>
            <person name="Singh M."/>
            <person name="Singh A."/>
            <person name="Seah K."/>
            <person name="Emmerich C."/>
        </authorList>
    </citation>
    <scope>NUCLEOTIDE SEQUENCE</scope>
    <source>
        <strain evidence="5">DP1</strain>
    </source>
</reference>
<dbReference type="GO" id="GO:0034067">
    <property type="term" value="P:protein localization to Golgi apparatus"/>
    <property type="evidence" value="ECO:0007669"/>
    <property type="project" value="TreeGrafter"/>
</dbReference>
<protein>
    <submittedName>
        <fullName evidence="5">Uncharacterized protein</fullName>
    </submittedName>
</protein>
<dbReference type="GO" id="GO:0005794">
    <property type="term" value="C:Golgi apparatus"/>
    <property type="evidence" value="ECO:0007669"/>
    <property type="project" value="TreeGrafter"/>
</dbReference>
<evidence type="ECO:0000313" key="5">
    <source>
        <dbReference type="EMBL" id="CAI2381691.1"/>
    </source>
</evidence>
<dbReference type="SMART" id="SM00178">
    <property type="entry name" value="SAR"/>
    <property type="match status" value="1"/>
</dbReference>
<dbReference type="PANTHER" id="PTHR45909">
    <property type="entry name" value="ADP-RIBOSYLATION FACTOR-RELATED PROTEIN 1"/>
    <property type="match status" value="1"/>
</dbReference>
<dbReference type="AlphaFoldDB" id="A0AAD1XZV4"/>
<dbReference type="GO" id="GO:0043001">
    <property type="term" value="P:Golgi to plasma membrane protein transport"/>
    <property type="evidence" value="ECO:0007669"/>
    <property type="project" value="TreeGrafter"/>
</dbReference>
<dbReference type="SMART" id="SM00177">
    <property type="entry name" value="ARF"/>
    <property type="match status" value="1"/>
</dbReference>
<evidence type="ECO:0000256" key="1">
    <source>
        <dbReference type="ARBA" id="ARBA00022741"/>
    </source>
</evidence>
<keyword evidence="2 3" id="KW-0342">GTP-binding</keyword>
<keyword evidence="4" id="KW-0479">Metal-binding</keyword>
<keyword evidence="6" id="KW-1185">Reference proteome</keyword>
<gene>
    <name evidence="5" type="ORF">ECRASSUSDP1_LOCUS23149</name>
</gene>
<feature type="binding site" evidence="4">
    <location>
        <position position="25"/>
    </location>
    <ligand>
        <name>Mg(2+)</name>
        <dbReference type="ChEBI" id="CHEBI:18420"/>
    </ligand>
</feature>
<proteinExistence type="predicted"/>
<evidence type="ECO:0000256" key="2">
    <source>
        <dbReference type="ARBA" id="ARBA00023134"/>
    </source>
</evidence>
<name>A0AAD1XZV4_EUPCR</name>
<dbReference type="EMBL" id="CAMPGE010023795">
    <property type="protein sequence ID" value="CAI2381691.1"/>
    <property type="molecule type" value="Genomic_DNA"/>
</dbReference>
<evidence type="ECO:0000256" key="3">
    <source>
        <dbReference type="PIRSR" id="PIRSR606689-1"/>
    </source>
</evidence>
<dbReference type="GO" id="GO:0046872">
    <property type="term" value="F:metal ion binding"/>
    <property type="evidence" value="ECO:0007669"/>
    <property type="project" value="UniProtKB-KW"/>
</dbReference>
<dbReference type="GO" id="GO:0006886">
    <property type="term" value="P:intracellular protein transport"/>
    <property type="evidence" value="ECO:0007669"/>
    <property type="project" value="TreeGrafter"/>
</dbReference>
<keyword evidence="4" id="KW-0460">Magnesium</keyword>
<evidence type="ECO:0000313" key="6">
    <source>
        <dbReference type="Proteomes" id="UP001295684"/>
    </source>
</evidence>
<dbReference type="InterPro" id="IPR006689">
    <property type="entry name" value="Small_GTPase_ARF/SAR"/>
</dbReference>
<feature type="binding site" evidence="4">
    <location>
        <position position="44"/>
    </location>
    <ligand>
        <name>Mg(2+)</name>
        <dbReference type="ChEBI" id="CHEBI:18420"/>
    </ligand>
</feature>
<feature type="binding site" evidence="3">
    <location>
        <position position="68"/>
    </location>
    <ligand>
        <name>GTP</name>
        <dbReference type="ChEBI" id="CHEBI:37565"/>
    </ligand>
</feature>
<dbReference type="Pfam" id="PF00025">
    <property type="entry name" value="Arf"/>
    <property type="match status" value="1"/>
</dbReference>
<dbReference type="InterPro" id="IPR024156">
    <property type="entry name" value="Small_GTPase_ARF"/>
</dbReference>
<dbReference type="GO" id="GO:0003924">
    <property type="term" value="F:GTPase activity"/>
    <property type="evidence" value="ECO:0007669"/>
    <property type="project" value="InterPro"/>
</dbReference>
<evidence type="ECO:0000256" key="4">
    <source>
        <dbReference type="PIRSR" id="PIRSR606689-2"/>
    </source>
</evidence>
<dbReference type="InterPro" id="IPR027417">
    <property type="entry name" value="P-loop_NTPase"/>
</dbReference>
<comment type="caution">
    <text evidence="5">The sequence shown here is derived from an EMBL/GenBank/DDBJ whole genome shotgun (WGS) entry which is preliminary data.</text>
</comment>
<sequence>MISGGLEKWESLSLLVIGLDGAGKTTLVKRLNNIDEGQEYYASTSFLNIEKFTLQNKNRPCVIYDLSGQGRYRKSWRDFYAEADGIFFIVDSTDTERLSIVQEMLIQISEDPILEGSHIPFLIIFNKINHPDALSSKEIVNFIEFNDIKFRNQTLTWGVEDADFATGYKVTECLDFFESNFRIITPEEEFLMREKEAQI</sequence>
<dbReference type="GO" id="GO:0005525">
    <property type="term" value="F:GTP binding"/>
    <property type="evidence" value="ECO:0007669"/>
    <property type="project" value="UniProtKB-KW"/>
</dbReference>
<dbReference type="Proteomes" id="UP001295684">
    <property type="component" value="Unassembled WGS sequence"/>
</dbReference>
<dbReference type="PANTHER" id="PTHR45909:SF1">
    <property type="entry name" value="ADP-RIBOSYLATION FACTOR-RELATED PROTEIN 1"/>
    <property type="match status" value="1"/>
</dbReference>
<organism evidence="5 6">
    <name type="scientific">Euplotes crassus</name>
    <dbReference type="NCBI Taxonomy" id="5936"/>
    <lineage>
        <taxon>Eukaryota</taxon>
        <taxon>Sar</taxon>
        <taxon>Alveolata</taxon>
        <taxon>Ciliophora</taxon>
        <taxon>Intramacronucleata</taxon>
        <taxon>Spirotrichea</taxon>
        <taxon>Hypotrichia</taxon>
        <taxon>Euplotida</taxon>
        <taxon>Euplotidae</taxon>
        <taxon>Moneuplotes</taxon>
    </lineage>
</organism>
<dbReference type="Gene3D" id="3.40.50.300">
    <property type="entry name" value="P-loop containing nucleotide triphosphate hydrolases"/>
    <property type="match status" value="1"/>
</dbReference>
<dbReference type="PROSITE" id="PS51417">
    <property type="entry name" value="ARF"/>
    <property type="match status" value="1"/>
</dbReference>